<dbReference type="PANTHER" id="PTHR16127:SF12">
    <property type="entry name" value="ALPHA-TAXILIN"/>
    <property type="match status" value="1"/>
</dbReference>
<evidence type="ECO:0000256" key="1">
    <source>
        <dbReference type="ARBA" id="ARBA00009550"/>
    </source>
</evidence>
<accession>A0A8D2MYB9</accession>
<reference evidence="3" key="2">
    <citation type="submission" date="2025-09" db="UniProtKB">
        <authorList>
            <consortium name="Ensembl"/>
        </authorList>
    </citation>
    <scope>IDENTIFICATION</scope>
</reference>
<reference evidence="3" key="1">
    <citation type="submission" date="2025-08" db="UniProtKB">
        <authorList>
            <consortium name="Ensembl"/>
        </authorList>
    </citation>
    <scope>IDENTIFICATION</scope>
</reference>
<proteinExistence type="inferred from homology"/>
<sequence>RSKNPGLPGKKILIFQGRESRFSRPEIPGFPAPQEDPKSSGDVSEELSRQLEDILSTYCVDASQENPGEDGGHGEPPEEPDRGRSDSPRNGEQEPGGPEINGEKENSKGSEEAGDRDHRRAQEKKKAKGLGKEITLLMQTLNTLSTSEEKLAALCKKYAELVSLGLSVHVQSAPSVALPCAEGTWSSFQFQQGGSWGRRKGKGNALGLCVTAALP</sequence>
<dbReference type="Ensembl" id="ENSZALT00000019962.1">
    <property type="protein sequence ID" value="ENSZALP00000014744.1"/>
    <property type="gene ID" value="ENSZALG00000012204.1"/>
</dbReference>
<comment type="similarity">
    <text evidence="1">Belongs to the taxilin family.</text>
</comment>
<dbReference type="GO" id="GO:0019905">
    <property type="term" value="F:syntaxin binding"/>
    <property type="evidence" value="ECO:0007669"/>
    <property type="project" value="InterPro"/>
</dbReference>
<feature type="region of interest" description="Disordered" evidence="2">
    <location>
        <begin position="1"/>
        <end position="128"/>
    </location>
</feature>
<dbReference type="InterPro" id="IPR026183">
    <property type="entry name" value="Taxilin_fam"/>
</dbReference>
<dbReference type="AlphaFoldDB" id="A0A8D2MYB9"/>
<keyword evidence="4" id="KW-1185">Reference proteome</keyword>
<name>A0A8D2MYB9_ZONAL</name>
<dbReference type="Proteomes" id="UP000694413">
    <property type="component" value="Unassembled WGS sequence"/>
</dbReference>
<protein>
    <submittedName>
        <fullName evidence="3">Uncharacterized protein</fullName>
    </submittedName>
</protein>
<feature type="compositionally biased region" description="Basic and acidic residues" evidence="2">
    <location>
        <begin position="70"/>
        <end position="92"/>
    </location>
</feature>
<organism evidence="3 4">
    <name type="scientific">Zonotrichia albicollis</name>
    <name type="common">White-throated sparrow</name>
    <name type="synonym">Fringilla albicollis</name>
    <dbReference type="NCBI Taxonomy" id="44394"/>
    <lineage>
        <taxon>Eukaryota</taxon>
        <taxon>Metazoa</taxon>
        <taxon>Chordata</taxon>
        <taxon>Craniata</taxon>
        <taxon>Vertebrata</taxon>
        <taxon>Euteleostomi</taxon>
        <taxon>Archelosauria</taxon>
        <taxon>Archosauria</taxon>
        <taxon>Dinosauria</taxon>
        <taxon>Saurischia</taxon>
        <taxon>Theropoda</taxon>
        <taxon>Coelurosauria</taxon>
        <taxon>Aves</taxon>
        <taxon>Neognathae</taxon>
        <taxon>Neoaves</taxon>
        <taxon>Telluraves</taxon>
        <taxon>Australaves</taxon>
        <taxon>Passeriformes</taxon>
        <taxon>Passerellidae</taxon>
        <taxon>Zonotrichia</taxon>
    </lineage>
</organism>
<feature type="compositionally biased region" description="Basic and acidic residues" evidence="2">
    <location>
        <begin position="101"/>
        <end position="120"/>
    </location>
</feature>
<evidence type="ECO:0000313" key="3">
    <source>
        <dbReference type="Ensembl" id="ENSZALP00000014744.1"/>
    </source>
</evidence>
<dbReference type="PANTHER" id="PTHR16127">
    <property type="entry name" value="TAXILIN"/>
    <property type="match status" value="1"/>
</dbReference>
<evidence type="ECO:0000256" key="2">
    <source>
        <dbReference type="SAM" id="MobiDB-lite"/>
    </source>
</evidence>
<evidence type="ECO:0000313" key="4">
    <source>
        <dbReference type="Proteomes" id="UP000694413"/>
    </source>
</evidence>